<dbReference type="EMBL" id="REFC01000014">
    <property type="protein sequence ID" value="RMA58054.1"/>
    <property type="molecule type" value="Genomic_DNA"/>
</dbReference>
<dbReference type="Gene3D" id="2.60.120.40">
    <property type="match status" value="1"/>
</dbReference>
<dbReference type="AlphaFoldDB" id="A0A3L9YCG2"/>
<protein>
    <recommendedName>
        <fullName evidence="3">C1q domain-containing protein</fullName>
    </recommendedName>
</protein>
<keyword evidence="2" id="KW-1185">Reference proteome</keyword>
<evidence type="ECO:0000313" key="1">
    <source>
        <dbReference type="EMBL" id="RMA58054.1"/>
    </source>
</evidence>
<sequence>MYIKAILFLLVSLPLFSQVGIGITSPTATLDINGDLRIRNTTQETEIEIAKDSMLVISRNGTVNRISSKTVVSSALRTAVKGNFSSTGLISLSLVSNTALLTFNDEEFDLNNEFNTTTSTFTAKQDGIYDVYAQIKASALISAATNFGIVILKNNVTTAKSDFANVGVIGVNVTPPVRNAQTLLQLNEGDTITIKTICTLATVDVIGANEDSYFTIHQIR</sequence>
<dbReference type="Proteomes" id="UP000271339">
    <property type="component" value="Unassembled WGS sequence"/>
</dbReference>
<evidence type="ECO:0008006" key="3">
    <source>
        <dbReference type="Google" id="ProtNLM"/>
    </source>
</evidence>
<evidence type="ECO:0000313" key="2">
    <source>
        <dbReference type="Proteomes" id="UP000271339"/>
    </source>
</evidence>
<dbReference type="RefSeq" id="WP_121908391.1">
    <property type="nucleotide sequence ID" value="NZ_REFC01000014.1"/>
</dbReference>
<dbReference type="OrthoDB" id="1345111at2"/>
<organism evidence="1 2">
    <name type="scientific">Ulvibacter antarcticus</name>
    <dbReference type="NCBI Taxonomy" id="442714"/>
    <lineage>
        <taxon>Bacteria</taxon>
        <taxon>Pseudomonadati</taxon>
        <taxon>Bacteroidota</taxon>
        <taxon>Flavobacteriia</taxon>
        <taxon>Flavobacteriales</taxon>
        <taxon>Flavobacteriaceae</taxon>
        <taxon>Ulvibacter</taxon>
    </lineage>
</organism>
<accession>A0A3L9YCG2</accession>
<name>A0A3L9YCG2_9FLAO</name>
<comment type="caution">
    <text evidence="1">The sequence shown here is derived from an EMBL/GenBank/DDBJ whole genome shotgun (WGS) entry which is preliminary data.</text>
</comment>
<gene>
    <name evidence="1" type="ORF">BXY75_2862</name>
</gene>
<dbReference type="InterPro" id="IPR008983">
    <property type="entry name" value="Tumour_necrosis_fac-like_dom"/>
</dbReference>
<dbReference type="SUPFAM" id="SSF49842">
    <property type="entry name" value="TNF-like"/>
    <property type="match status" value="1"/>
</dbReference>
<reference evidence="1 2" key="1">
    <citation type="submission" date="2018-10" db="EMBL/GenBank/DDBJ databases">
        <title>Genomic Encyclopedia of Archaeal and Bacterial Type Strains, Phase II (KMG-II): from individual species to whole genera.</title>
        <authorList>
            <person name="Goeker M."/>
        </authorList>
    </citation>
    <scope>NUCLEOTIDE SEQUENCE [LARGE SCALE GENOMIC DNA]</scope>
    <source>
        <strain evidence="1 2">DSM 23424</strain>
    </source>
</reference>
<proteinExistence type="predicted"/>